<keyword evidence="3" id="KW-1185">Reference proteome</keyword>
<evidence type="ECO:0000313" key="2">
    <source>
        <dbReference type="EMBL" id="CAH0731372.1"/>
    </source>
</evidence>
<name>A0A8J9VGN1_9NEOP</name>
<accession>A0A8J9VGN1</accession>
<evidence type="ECO:0000313" key="3">
    <source>
        <dbReference type="Proteomes" id="UP000838878"/>
    </source>
</evidence>
<proteinExistence type="predicted"/>
<gene>
    <name evidence="2" type="ORF">BINO364_LOCUS16251</name>
</gene>
<dbReference type="OrthoDB" id="8053018at2759"/>
<protein>
    <recommendedName>
        <fullName evidence="4">Regulatory protein zeste</fullName>
    </recommendedName>
</protein>
<dbReference type="EMBL" id="OV170229">
    <property type="protein sequence ID" value="CAH0731372.1"/>
    <property type="molecule type" value="Genomic_DNA"/>
</dbReference>
<reference evidence="2" key="1">
    <citation type="submission" date="2021-12" db="EMBL/GenBank/DDBJ databases">
        <authorList>
            <person name="Martin H S."/>
        </authorList>
    </citation>
    <scope>NUCLEOTIDE SEQUENCE</scope>
</reference>
<dbReference type="Proteomes" id="UP000838878">
    <property type="component" value="Chromosome 9"/>
</dbReference>
<dbReference type="AlphaFoldDB" id="A0A8J9VGN1"/>
<evidence type="ECO:0008006" key="4">
    <source>
        <dbReference type="Google" id="ProtNLM"/>
    </source>
</evidence>
<sequence length="253" mass="28911">MSSRTSHIQFLVMVEFMEKNGDLSKPQCLPQGRQYCLRMCKELAELLNSQGIGEYRSEVWSDLKNNTKSKWAKINRSVRGTRGGPALKMCLTDLENRVLTIMGVQAATEMPIAEIGFGIKTLEVIPIVSYDEPREPVTTPTPIVDNEDWNTPGCSKDAVPVPPILRSLTPPRPSTPIKPTTPPKSPTVLHRQTTSQPPPRKRKNTTTLQEYFVMCEENVRKYNKERERMALELERERIRPRDIELPQRDTELQ</sequence>
<organism evidence="2 3">
    <name type="scientific">Brenthis ino</name>
    <name type="common">lesser marbled fritillary</name>
    <dbReference type="NCBI Taxonomy" id="405034"/>
    <lineage>
        <taxon>Eukaryota</taxon>
        <taxon>Metazoa</taxon>
        <taxon>Ecdysozoa</taxon>
        <taxon>Arthropoda</taxon>
        <taxon>Hexapoda</taxon>
        <taxon>Insecta</taxon>
        <taxon>Pterygota</taxon>
        <taxon>Neoptera</taxon>
        <taxon>Endopterygota</taxon>
        <taxon>Lepidoptera</taxon>
        <taxon>Glossata</taxon>
        <taxon>Ditrysia</taxon>
        <taxon>Papilionoidea</taxon>
        <taxon>Nymphalidae</taxon>
        <taxon>Heliconiinae</taxon>
        <taxon>Argynnini</taxon>
        <taxon>Brenthis</taxon>
    </lineage>
</organism>
<feature type="non-terminal residue" evidence="2">
    <location>
        <position position="253"/>
    </location>
</feature>
<feature type="compositionally biased region" description="Pro residues" evidence="1">
    <location>
        <begin position="170"/>
        <end position="185"/>
    </location>
</feature>
<feature type="region of interest" description="Disordered" evidence="1">
    <location>
        <begin position="136"/>
        <end position="207"/>
    </location>
</feature>
<evidence type="ECO:0000256" key="1">
    <source>
        <dbReference type="SAM" id="MobiDB-lite"/>
    </source>
</evidence>